<dbReference type="PANTHER" id="PTHR14885">
    <property type="entry name" value="CILIA- AND FLAGELLA-ASSOCIATED PROTEIN 43-RELATED"/>
    <property type="match status" value="1"/>
</dbReference>
<keyword evidence="3" id="KW-0853">WD repeat</keyword>
<proteinExistence type="predicted"/>
<dbReference type="EMBL" id="KK118458">
    <property type="protein sequence ID" value="KFM72990.1"/>
    <property type="molecule type" value="Genomic_DNA"/>
</dbReference>
<feature type="non-terminal residue" evidence="8">
    <location>
        <position position="206"/>
    </location>
</feature>
<keyword evidence="4" id="KW-0677">Repeat</keyword>
<evidence type="ECO:0000256" key="5">
    <source>
        <dbReference type="ARBA" id="ARBA00023054"/>
    </source>
</evidence>
<dbReference type="Proteomes" id="UP000054359">
    <property type="component" value="Unassembled WGS sequence"/>
</dbReference>
<sequence>MDAFSHLKVKPVCKPDVHLKKSRRRIFNENSVRLSYSFGYQSKICHNIAVLNERIIIIIAGNYLNFLDIETTKETFLPSLHGAGFGAIEAYPSEFIFAVAERGESLCINIYMYPDLKPFKTLKHEFTIMPSRLIKFHPNGELLISASDDPENKVIIYLWKKELVLYDANVTYPVYDIHYASWDFSIFVTSGIGHVRYCNLKHYLFL</sequence>
<dbReference type="Gene3D" id="2.130.10.10">
    <property type="entry name" value="YVTN repeat-like/Quinoprotein amine dehydrogenase"/>
    <property type="match status" value="1"/>
</dbReference>
<evidence type="ECO:0000313" key="8">
    <source>
        <dbReference type="EMBL" id="KFM72990.1"/>
    </source>
</evidence>
<evidence type="ECO:0000256" key="6">
    <source>
        <dbReference type="ARBA" id="ARBA00023212"/>
    </source>
</evidence>
<keyword evidence="6" id="KW-0206">Cytoskeleton</keyword>
<protein>
    <submittedName>
        <fullName evidence="8">WD repeat-containing protein 52</fullName>
    </submittedName>
</protein>
<organism evidence="8 9">
    <name type="scientific">Stegodyphus mimosarum</name>
    <name type="common">African social velvet spider</name>
    <dbReference type="NCBI Taxonomy" id="407821"/>
    <lineage>
        <taxon>Eukaryota</taxon>
        <taxon>Metazoa</taxon>
        <taxon>Ecdysozoa</taxon>
        <taxon>Arthropoda</taxon>
        <taxon>Chelicerata</taxon>
        <taxon>Arachnida</taxon>
        <taxon>Araneae</taxon>
        <taxon>Araneomorphae</taxon>
        <taxon>Entelegynae</taxon>
        <taxon>Eresoidea</taxon>
        <taxon>Eresidae</taxon>
        <taxon>Stegodyphus</taxon>
    </lineage>
</organism>
<dbReference type="GO" id="GO:0003341">
    <property type="term" value="P:cilium movement"/>
    <property type="evidence" value="ECO:0007669"/>
    <property type="project" value="UniProtKB-ARBA"/>
</dbReference>
<gene>
    <name evidence="8" type="ORF">X975_01293</name>
</gene>
<keyword evidence="2" id="KW-0963">Cytoplasm</keyword>
<dbReference type="GO" id="GO:0005930">
    <property type="term" value="C:axoneme"/>
    <property type="evidence" value="ECO:0007669"/>
    <property type="project" value="UniProtKB-SubCell"/>
</dbReference>
<dbReference type="SUPFAM" id="SSF50978">
    <property type="entry name" value="WD40 repeat-like"/>
    <property type="match status" value="1"/>
</dbReference>
<dbReference type="AlphaFoldDB" id="A0A087U6K1"/>
<reference evidence="8 9" key="1">
    <citation type="submission" date="2013-11" db="EMBL/GenBank/DDBJ databases">
        <title>Genome sequencing of Stegodyphus mimosarum.</title>
        <authorList>
            <person name="Bechsgaard J."/>
        </authorList>
    </citation>
    <scope>NUCLEOTIDE SEQUENCE [LARGE SCALE GENOMIC DNA]</scope>
</reference>
<evidence type="ECO:0000313" key="9">
    <source>
        <dbReference type="Proteomes" id="UP000054359"/>
    </source>
</evidence>
<dbReference type="InterPro" id="IPR015943">
    <property type="entry name" value="WD40/YVTN_repeat-like_dom_sf"/>
</dbReference>
<comment type="subcellular location">
    <subcellularLocation>
        <location evidence="1">Cytoplasm</location>
        <location evidence="1">Cytoskeleton</location>
        <location evidence="1">Cilium axoneme</location>
    </subcellularLocation>
</comment>
<evidence type="ECO:0000256" key="2">
    <source>
        <dbReference type="ARBA" id="ARBA00022490"/>
    </source>
</evidence>
<evidence type="ECO:0000256" key="1">
    <source>
        <dbReference type="ARBA" id="ARBA00004430"/>
    </source>
</evidence>
<accession>A0A087U6K1</accession>
<keyword evidence="5" id="KW-0175">Coiled coil</keyword>
<dbReference type="STRING" id="407821.A0A087U6K1"/>
<evidence type="ECO:0000256" key="3">
    <source>
        <dbReference type="ARBA" id="ARBA00022574"/>
    </source>
</evidence>
<dbReference type="OMA" id="HEFTIMP"/>
<keyword evidence="9" id="KW-1185">Reference proteome</keyword>
<dbReference type="OrthoDB" id="1935234at2759"/>
<keyword evidence="7" id="KW-0966">Cell projection</keyword>
<name>A0A087U6K1_STEMI</name>
<evidence type="ECO:0000256" key="7">
    <source>
        <dbReference type="ARBA" id="ARBA00023273"/>
    </source>
</evidence>
<dbReference type="InterPro" id="IPR036322">
    <property type="entry name" value="WD40_repeat_dom_sf"/>
</dbReference>
<evidence type="ECO:0000256" key="4">
    <source>
        <dbReference type="ARBA" id="ARBA00022737"/>
    </source>
</evidence>
<dbReference type="PANTHER" id="PTHR14885:SF3">
    <property type="entry name" value="CILIA- AND FLAGELLA-ASSOCIATED PROTEIN 44"/>
    <property type="match status" value="1"/>
</dbReference>